<evidence type="ECO:0000256" key="1">
    <source>
        <dbReference type="ARBA" id="ARBA00008894"/>
    </source>
</evidence>
<sequence>MVAAVDITIAGWFVSAVLGKLLEGTIYLAKERKWRSAMRAELDRLEKARPLIEAVAHAAENGDIQVESPPLLQWLQRLKDAVEDADSLLDELELHKLQEQAAANTAANANDLSVLRNVPPLTNLRTLFLHCDADNPKLDVAIDGMLLA</sequence>
<accession>A0A6V7QWU2</accession>
<name>A0A6V7QWU2_ANACO</name>
<keyword evidence="5" id="KW-0611">Plant defense</keyword>
<evidence type="ECO:0000256" key="3">
    <source>
        <dbReference type="ARBA" id="ARBA00022737"/>
    </source>
</evidence>
<keyword evidence="3" id="KW-0677">Repeat</keyword>
<proteinExistence type="inferred from homology"/>
<dbReference type="Gene3D" id="1.20.5.4130">
    <property type="match status" value="1"/>
</dbReference>
<reference evidence="8" key="1">
    <citation type="submission" date="2020-07" db="EMBL/GenBank/DDBJ databases">
        <authorList>
            <person name="Lin J."/>
        </authorList>
    </citation>
    <scope>NUCLEOTIDE SEQUENCE</scope>
</reference>
<evidence type="ECO:0000256" key="2">
    <source>
        <dbReference type="ARBA" id="ARBA00022614"/>
    </source>
</evidence>
<protein>
    <recommendedName>
        <fullName evidence="7">Disease resistance N-terminal domain-containing protein</fullName>
    </recommendedName>
</protein>
<keyword evidence="2" id="KW-0433">Leucine-rich repeat</keyword>
<keyword evidence="6" id="KW-0472">Membrane</keyword>
<comment type="similarity">
    <text evidence="1">Belongs to the disease resistance NB-LRR family.</text>
</comment>
<evidence type="ECO:0000259" key="7">
    <source>
        <dbReference type="Pfam" id="PF18052"/>
    </source>
</evidence>
<dbReference type="GO" id="GO:0006952">
    <property type="term" value="P:defense response"/>
    <property type="evidence" value="ECO:0007669"/>
    <property type="project" value="UniProtKB-KW"/>
</dbReference>
<dbReference type="InterPro" id="IPR041118">
    <property type="entry name" value="Rx_N"/>
</dbReference>
<evidence type="ECO:0000313" key="8">
    <source>
        <dbReference type="EMBL" id="CAD1847428.1"/>
    </source>
</evidence>
<keyword evidence="4" id="KW-0547">Nucleotide-binding</keyword>
<dbReference type="EMBL" id="CAJEUB010000055">
    <property type="protein sequence ID" value="CAD1847428.1"/>
    <property type="molecule type" value="Genomic_DNA"/>
</dbReference>
<feature type="domain" description="Disease resistance N-terminal" evidence="7">
    <location>
        <begin position="13"/>
        <end position="102"/>
    </location>
</feature>
<dbReference type="AlphaFoldDB" id="A0A6V7QWU2"/>
<feature type="transmembrane region" description="Helical" evidence="6">
    <location>
        <begin position="12"/>
        <end position="29"/>
    </location>
</feature>
<dbReference type="GO" id="GO:0000166">
    <property type="term" value="F:nucleotide binding"/>
    <property type="evidence" value="ECO:0007669"/>
    <property type="project" value="UniProtKB-KW"/>
</dbReference>
<keyword evidence="6" id="KW-1133">Transmembrane helix</keyword>
<dbReference type="Pfam" id="PF18052">
    <property type="entry name" value="Rx_N"/>
    <property type="match status" value="1"/>
</dbReference>
<gene>
    <name evidence="8" type="ORF">CB5_LOCUS30639</name>
</gene>
<evidence type="ECO:0000256" key="6">
    <source>
        <dbReference type="SAM" id="Phobius"/>
    </source>
</evidence>
<evidence type="ECO:0000256" key="5">
    <source>
        <dbReference type="ARBA" id="ARBA00022821"/>
    </source>
</evidence>
<evidence type="ECO:0000256" key="4">
    <source>
        <dbReference type="ARBA" id="ARBA00022741"/>
    </source>
</evidence>
<organism evidence="8">
    <name type="scientific">Ananas comosus var. bracteatus</name>
    <name type="common">red pineapple</name>
    <dbReference type="NCBI Taxonomy" id="296719"/>
    <lineage>
        <taxon>Eukaryota</taxon>
        <taxon>Viridiplantae</taxon>
        <taxon>Streptophyta</taxon>
        <taxon>Embryophyta</taxon>
        <taxon>Tracheophyta</taxon>
        <taxon>Spermatophyta</taxon>
        <taxon>Magnoliopsida</taxon>
        <taxon>Liliopsida</taxon>
        <taxon>Poales</taxon>
        <taxon>Bromeliaceae</taxon>
        <taxon>Bromelioideae</taxon>
        <taxon>Ananas</taxon>
    </lineage>
</organism>
<keyword evidence="6" id="KW-0812">Transmembrane</keyword>